<evidence type="ECO:0000313" key="1">
    <source>
        <dbReference type="EMBL" id="GAH04543.1"/>
    </source>
</evidence>
<dbReference type="AlphaFoldDB" id="X1E7B8"/>
<sequence>SYITTCQMGGGVFIASKLAVLLLRRNSLIPQLTSEERACEIKKGGKIREAFQPKSGNNSQDMM</sequence>
<accession>X1E7B8</accession>
<gene>
    <name evidence="1" type="ORF">S01H4_44242</name>
</gene>
<dbReference type="EMBL" id="BART01024511">
    <property type="protein sequence ID" value="GAH04543.1"/>
    <property type="molecule type" value="Genomic_DNA"/>
</dbReference>
<proteinExistence type="predicted"/>
<comment type="caution">
    <text evidence="1">The sequence shown here is derived from an EMBL/GenBank/DDBJ whole genome shotgun (WGS) entry which is preliminary data.</text>
</comment>
<feature type="non-terminal residue" evidence="1">
    <location>
        <position position="1"/>
    </location>
</feature>
<reference evidence="1" key="1">
    <citation type="journal article" date="2014" name="Front. Microbiol.">
        <title>High frequency of phylogenetically diverse reductive dehalogenase-homologous genes in deep subseafloor sedimentary metagenomes.</title>
        <authorList>
            <person name="Kawai M."/>
            <person name="Futagami T."/>
            <person name="Toyoda A."/>
            <person name="Takaki Y."/>
            <person name="Nishi S."/>
            <person name="Hori S."/>
            <person name="Arai W."/>
            <person name="Tsubouchi T."/>
            <person name="Morono Y."/>
            <person name="Uchiyama I."/>
            <person name="Ito T."/>
            <person name="Fujiyama A."/>
            <person name="Inagaki F."/>
            <person name="Takami H."/>
        </authorList>
    </citation>
    <scope>NUCLEOTIDE SEQUENCE</scope>
    <source>
        <strain evidence="1">Expedition CK06-06</strain>
    </source>
</reference>
<name>X1E7B8_9ZZZZ</name>
<protein>
    <submittedName>
        <fullName evidence="1">Uncharacterized protein</fullName>
    </submittedName>
</protein>
<organism evidence="1">
    <name type="scientific">marine sediment metagenome</name>
    <dbReference type="NCBI Taxonomy" id="412755"/>
    <lineage>
        <taxon>unclassified sequences</taxon>
        <taxon>metagenomes</taxon>
        <taxon>ecological metagenomes</taxon>
    </lineage>
</organism>